<dbReference type="Gene3D" id="3.90.740.10">
    <property type="entry name" value="Valyl/Leucyl/Isoleucyl-tRNA synthetase, editing domain"/>
    <property type="match status" value="1"/>
</dbReference>
<keyword evidence="8 11" id="KW-0175">Coiled coil</keyword>
<comment type="subcellular location">
    <subcellularLocation>
        <location evidence="1 11">Cytoplasm</location>
    </subcellularLocation>
</comment>
<evidence type="ECO:0000259" key="12">
    <source>
        <dbReference type="Pfam" id="PF00133"/>
    </source>
</evidence>
<dbReference type="InterPro" id="IPR009080">
    <property type="entry name" value="tRNAsynth_Ia_anticodon-bd"/>
</dbReference>
<keyword evidence="6 11" id="KW-0067">ATP-binding</keyword>
<evidence type="ECO:0000259" key="13">
    <source>
        <dbReference type="Pfam" id="PF08264"/>
    </source>
</evidence>
<evidence type="ECO:0000256" key="7">
    <source>
        <dbReference type="ARBA" id="ARBA00022917"/>
    </source>
</evidence>
<dbReference type="HAMAP" id="MF_02004">
    <property type="entry name" value="Val_tRNA_synth_type1"/>
    <property type="match status" value="1"/>
</dbReference>
<keyword evidence="5 11" id="KW-0547">Nucleotide-binding</keyword>
<dbReference type="Proteomes" id="UP000290407">
    <property type="component" value="Unassembled WGS sequence"/>
</dbReference>
<keyword evidence="3 11" id="KW-0963">Cytoplasm</keyword>
<accession>A0A4Q2UCQ8</accession>
<evidence type="ECO:0000256" key="2">
    <source>
        <dbReference type="ARBA" id="ARBA00011245"/>
    </source>
</evidence>
<evidence type="ECO:0000256" key="9">
    <source>
        <dbReference type="ARBA" id="ARBA00023146"/>
    </source>
</evidence>
<dbReference type="SUPFAM" id="SSF47323">
    <property type="entry name" value="Anticodon-binding domain of a subclass of class I aminoacyl-tRNA synthetases"/>
    <property type="match status" value="1"/>
</dbReference>
<reference evidence="15 16" key="1">
    <citation type="submission" date="2019-01" db="EMBL/GenBank/DDBJ databases">
        <title>Spirosoma flava sp. nov., a propanil-degrading bacterium isolated from herbicide-contaminated soil.</title>
        <authorList>
            <person name="Zhang L."/>
            <person name="Jiang J.-D."/>
        </authorList>
    </citation>
    <scope>NUCLEOTIDE SEQUENCE [LARGE SCALE GENOMIC DNA]</scope>
    <source>
        <strain evidence="15 16">TY50</strain>
    </source>
</reference>
<dbReference type="CDD" id="cd07962">
    <property type="entry name" value="Anticodon_Ia_Val"/>
    <property type="match status" value="1"/>
</dbReference>
<keyword evidence="4 11" id="KW-0436">Ligase</keyword>
<dbReference type="SUPFAM" id="SSF52374">
    <property type="entry name" value="Nucleotidylyl transferase"/>
    <property type="match status" value="1"/>
</dbReference>
<dbReference type="InterPro" id="IPR037118">
    <property type="entry name" value="Val-tRNA_synth_C_sf"/>
</dbReference>
<comment type="caution">
    <text evidence="11">Lacks conserved residue(s) required for the propagation of feature annotation.</text>
</comment>
<comment type="similarity">
    <text evidence="11">Belongs to the class-I aminoacyl-tRNA synthetase family. ValS type 1 subfamily.</text>
</comment>
<dbReference type="Gene3D" id="3.40.50.620">
    <property type="entry name" value="HUPs"/>
    <property type="match status" value="2"/>
</dbReference>
<dbReference type="InterPro" id="IPR014729">
    <property type="entry name" value="Rossmann-like_a/b/a_fold"/>
</dbReference>
<dbReference type="NCBIfam" id="TIGR00422">
    <property type="entry name" value="valS"/>
    <property type="match status" value="1"/>
</dbReference>
<comment type="catalytic activity">
    <reaction evidence="10 11">
        <text>tRNA(Val) + L-valine + ATP = L-valyl-tRNA(Val) + AMP + diphosphate</text>
        <dbReference type="Rhea" id="RHEA:10704"/>
        <dbReference type="Rhea" id="RHEA-COMP:9672"/>
        <dbReference type="Rhea" id="RHEA-COMP:9708"/>
        <dbReference type="ChEBI" id="CHEBI:30616"/>
        <dbReference type="ChEBI" id="CHEBI:33019"/>
        <dbReference type="ChEBI" id="CHEBI:57762"/>
        <dbReference type="ChEBI" id="CHEBI:78442"/>
        <dbReference type="ChEBI" id="CHEBI:78537"/>
        <dbReference type="ChEBI" id="CHEBI:456215"/>
        <dbReference type="EC" id="6.1.1.9"/>
    </reaction>
</comment>
<dbReference type="InterPro" id="IPR019499">
    <property type="entry name" value="Val-tRNA_synth_tRNA-bd"/>
</dbReference>
<dbReference type="CDD" id="cd00817">
    <property type="entry name" value="ValRS_core"/>
    <property type="match status" value="1"/>
</dbReference>
<feature type="short sequence motif" description="'HIGH' region" evidence="11">
    <location>
        <begin position="42"/>
        <end position="52"/>
    </location>
</feature>
<comment type="domain">
    <text evidence="11">ValRS has two distinct active sites: one for aminoacylation and one for editing. The misactivated threonine is translocated from the active site to the editing site.</text>
</comment>
<dbReference type="InterPro" id="IPR013155">
    <property type="entry name" value="M/V/L/I-tRNA-synth_anticd-bd"/>
</dbReference>
<feature type="binding site" evidence="11">
    <location>
        <position position="541"/>
    </location>
    <ligand>
        <name>ATP</name>
        <dbReference type="ChEBI" id="CHEBI:30616"/>
    </ligand>
</feature>
<dbReference type="Gene3D" id="1.10.730.10">
    <property type="entry name" value="Isoleucyl-tRNA Synthetase, Domain 1"/>
    <property type="match status" value="1"/>
</dbReference>
<dbReference type="Pfam" id="PF00133">
    <property type="entry name" value="tRNA-synt_1"/>
    <property type="match status" value="1"/>
</dbReference>
<name>A0A4Q2UCQ8_9BACT</name>
<dbReference type="InterPro" id="IPR001412">
    <property type="entry name" value="aa-tRNA-synth_I_CS"/>
</dbReference>
<feature type="domain" description="Valyl-tRNA synthetase tRNA-binding arm" evidence="14">
    <location>
        <begin position="845"/>
        <end position="909"/>
    </location>
</feature>
<comment type="function">
    <text evidence="11">Catalyzes the attachment of valine to tRNA(Val). As ValRS can inadvertently accommodate and process structurally similar amino acids such as threonine, to avoid such errors, it has a 'posttransfer' editing activity that hydrolyzes mischarged Thr-tRNA(Val) in a tRNA-dependent manner.</text>
</comment>
<dbReference type="GO" id="GO:0005829">
    <property type="term" value="C:cytosol"/>
    <property type="evidence" value="ECO:0007669"/>
    <property type="project" value="TreeGrafter"/>
</dbReference>
<dbReference type="EMBL" id="SBLB01000010">
    <property type="protein sequence ID" value="RYC66923.1"/>
    <property type="molecule type" value="Genomic_DNA"/>
</dbReference>
<gene>
    <name evidence="11" type="primary">valS</name>
    <name evidence="15" type="ORF">EQG79_26460</name>
</gene>
<dbReference type="GO" id="GO:0004832">
    <property type="term" value="F:valine-tRNA ligase activity"/>
    <property type="evidence" value="ECO:0007669"/>
    <property type="project" value="UniProtKB-UniRule"/>
</dbReference>
<dbReference type="FunFam" id="3.40.50.620:FF:000032">
    <property type="entry name" value="Valine--tRNA ligase"/>
    <property type="match status" value="1"/>
</dbReference>
<dbReference type="EC" id="6.1.1.9" evidence="11"/>
<evidence type="ECO:0000256" key="4">
    <source>
        <dbReference type="ARBA" id="ARBA00022598"/>
    </source>
</evidence>
<dbReference type="AlphaFoldDB" id="A0A4Q2UCQ8"/>
<evidence type="ECO:0000313" key="15">
    <source>
        <dbReference type="EMBL" id="RYC66923.1"/>
    </source>
</evidence>
<keyword evidence="7 11" id="KW-0648">Protein biosynthesis</keyword>
<evidence type="ECO:0000256" key="1">
    <source>
        <dbReference type="ARBA" id="ARBA00004496"/>
    </source>
</evidence>
<protein>
    <recommendedName>
        <fullName evidence="11">Valine--tRNA ligase</fullName>
        <ecNumber evidence="11">6.1.1.9</ecNumber>
    </recommendedName>
    <alternativeName>
        <fullName evidence="11">Valyl-tRNA synthetase</fullName>
        <shortName evidence="11">ValRS</shortName>
    </alternativeName>
</protein>
<evidence type="ECO:0000256" key="11">
    <source>
        <dbReference type="HAMAP-Rule" id="MF_02004"/>
    </source>
</evidence>
<dbReference type="InterPro" id="IPR002300">
    <property type="entry name" value="aa-tRNA-synth_Ia"/>
</dbReference>
<dbReference type="NCBIfam" id="NF004349">
    <property type="entry name" value="PRK05729.1"/>
    <property type="match status" value="1"/>
</dbReference>
<dbReference type="InterPro" id="IPR010978">
    <property type="entry name" value="tRNA-bd_arm"/>
</dbReference>
<dbReference type="SUPFAM" id="SSF50677">
    <property type="entry name" value="ValRS/IleRS/LeuRS editing domain"/>
    <property type="match status" value="1"/>
</dbReference>
<evidence type="ECO:0000256" key="10">
    <source>
        <dbReference type="ARBA" id="ARBA00047552"/>
    </source>
</evidence>
<comment type="subunit">
    <text evidence="2 11">Monomer.</text>
</comment>
<dbReference type="PRINTS" id="PR00986">
    <property type="entry name" value="TRNASYNTHVAL"/>
</dbReference>
<evidence type="ECO:0000256" key="3">
    <source>
        <dbReference type="ARBA" id="ARBA00022490"/>
    </source>
</evidence>
<evidence type="ECO:0000313" key="16">
    <source>
        <dbReference type="Proteomes" id="UP000290407"/>
    </source>
</evidence>
<proteinExistence type="inferred from homology"/>
<keyword evidence="9 11" id="KW-0030">Aminoacyl-tRNA synthetase</keyword>
<comment type="caution">
    <text evidence="15">The sequence shown here is derived from an EMBL/GenBank/DDBJ whole genome shotgun (WGS) entry which is preliminary data.</text>
</comment>
<dbReference type="Gene3D" id="1.10.287.380">
    <property type="entry name" value="Valyl-tRNA synthetase, C-terminal domain"/>
    <property type="match status" value="1"/>
</dbReference>
<dbReference type="InterPro" id="IPR009008">
    <property type="entry name" value="Val/Leu/Ile-tRNA-synth_edit"/>
</dbReference>
<organism evidence="15 16">
    <name type="scientific">Spirosoma sordidisoli</name>
    <dbReference type="NCBI Taxonomy" id="2502893"/>
    <lineage>
        <taxon>Bacteria</taxon>
        <taxon>Pseudomonadati</taxon>
        <taxon>Bacteroidota</taxon>
        <taxon>Cytophagia</taxon>
        <taxon>Cytophagales</taxon>
        <taxon>Cytophagaceae</taxon>
        <taxon>Spirosoma</taxon>
    </lineage>
</organism>
<comment type="domain">
    <text evidence="11">The C-terminal coiled-coil domain is crucial for aminoacylation activity.</text>
</comment>
<dbReference type="RefSeq" id="WP_077922465.1">
    <property type="nucleotide sequence ID" value="NZ_SBLB01000010.1"/>
</dbReference>
<dbReference type="PANTHER" id="PTHR11946">
    <property type="entry name" value="VALYL-TRNA SYNTHETASES"/>
    <property type="match status" value="1"/>
</dbReference>
<dbReference type="InterPro" id="IPR002303">
    <property type="entry name" value="Valyl-tRNA_ligase"/>
</dbReference>
<dbReference type="SUPFAM" id="SSF46589">
    <property type="entry name" value="tRNA-binding arm"/>
    <property type="match status" value="1"/>
</dbReference>
<sequence>MIAKTYNPKDIEEKWYQYWLDNQFFKSTPDEREPYTIVIPPPNVTGVLHMGHMLNNTIQDVLIRKARMEGKNACWVPGTDHASIATEAKVVAMLKERGINKHDLTREQFLEYAWEWTHKYGGIILQQLRKLGASCDWDRTRFTMEPALYDEVIDTFVDLHEKGKIYRGVRMVNWDPQGLTAVSDEEVITKEVQQKLVYIRYDIAGSNDQDSITIATVRPETIMADAAICVNPNDERYKHLHGKKAIIPLINREIPIITDEYVTMDFGTGGLKVTPAHDPNDYALGIKYNLPVLDILNDDGTLNEKAQILVGQDRFAARKAIIKLLEESGNLEKTEDYKSNVGTSERTGAVIEPKLSLQWFLKMDEIAKPALESVLSDTVQLNPAKFKNMYRSWMENPHDWCISRQLWWGQRIPAFYLQDGTYVVARNKHEALEKVQHERLLFAMTEADLTQDEDVLDTWFSSWLWPMSVFKPSGNPDEPKAGPNDLDYYYPTNTLVTGFDIIFFWVARMIMAGYEFKGERPFEDVYFTGMVRDKLGRKMSKQLGNSPDPLDLIDQFGADGVRTGMLFSSAAGNDLLFDEKLVEQGRNFSNKIWNAFRLVKGWTVVETQSVASHSRQPNSADQETQPPGSPAFASLPIQWFEAKLSATLIQIEDDFSKFRISDALQAIYKLIWDDFCSQYLELIKPAFDVSTGTATPIDAPTYNATIDFFERLMQLAHPFMPFITEEIWQEIRERKPGDSICVASFPKPAAVDAQILSDFETLFEIITNVRNIRNTKQISPKTELPLAIKTAAPARFASLEPLIEKMANVSTISYLDETAEGRSADSVSFLLKSDEFFVNIAGEIDMEQEAEAARKELDYLTGFRESILKKLSNEKFVANAKPEVVDRERQKLADADAKIHALEQRLRDLVA</sequence>
<dbReference type="PROSITE" id="PS00178">
    <property type="entry name" value="AA_TRNA_LIGASE_I"/>
    <property type="match status" value="1"/>
</dbReference>
<dbReference type="InterPro" id="IPR033705">
    <property type="entry name" value="Anticodon_Ia_Val"/>
</dbReference>
<evidence type="ECO:0000256" key="8">
    <source>
        <dbReference type="ARBA" id="ARBA00023054"/>
    </source>
</evidence>
<dbReference type="PANTHER" id="PTHR11946:SF109">
    <property type="entry name" value="VALINE--TRNA LIGASE"/>
    <property type="match status" value="1"/>
</dbReference>
<keyword evidence="16" id="KW-1185">Reference proteome</keyword>
<evidence type="ECO:0000256" key="5">
    <source>
        <dbReference type="ARBA" id="ARBA00022741"/>
    </source>
</evidence>
<feature type="domain" description="Methionyl/Valyl/Leucyl/Isoleucyl-tRNA synthetase anticodon-binding" evidence="13">
    <location>
        <begin position="638"/>
        <end position="787"/>
    </location>
</feature>
<dbReference type="Pfam" id="PF10458">
    <property type="entry name" value="Val_tRNA-synt_C"/>
    <property type="match status" value="1"/>
</dbReference>
<dbReference type="Pfam" id="PF08264">
    <property type="entry name" value="Anticodon_1"/>
    <property type="match status" value="1"/>
</dbReference>
<evidence type="ECO:0000256" key="6">
    <source>
        <dbReference type="ARBA" id="ARBA00022840"/>
    </source>
</evidence>
<evidence type="ECO:0000259" key="14">
    <source>
        <dbReference type="Pfam" id="PF10458"/>
    </source>
</evidence>
<feature type="domain" description="Aminoacyl-tRNA synthetase class Ia" evidence="12">
    <location>
        <begin position="14"/>
        <end position="575"/>
    </location>
</feature>
<dbReference type="GO" id="GO:0005524">
    <property type="term" value="F:ATP binding"/>
    <property type="evidence" value="ECO:0007669"/>
    <property type="project" value="UniProtKB-UniRule"/>
</dbReference>
<dbReference type="GO" id="GO:0002161">
    <property type="term" value="F:aminoacyl-tRNA deacylase activity"/>
    <property type="evidence" value="ECO:0007669"/>
    <property type="project" value="InterPro"/>
</dbReference>
<dbReference type="GO" id="GO:0006438">
    <property type="term" value="P:valyl-tRNA aminoacylation"/>
    <property type="evidence" value="ECO:0007669"/>
    <property type="project" value="UniProtKB-UniRule"/>
</dbReference>